<dbReference type="SUPFAM" id="SSF82697">
    <property type="entry name" value="PurS-like"/>
    <property type="match status" value="1"/>
</dbReference>
<evidence type="ECO:0000256" key="4">
    <source>
        <dbReference type="ARBA" id="ARBA00022755"/>
    </source>
</evidence>
<evidence type="ECO:0000256" key="2">
    <source>
        <dbReference type="ARBA" id="ARBA00022598"/>
    </source>
</evidence>
<dbReference type="NCBIfam" id="TIGR00302">
    <property type="entry name" value="phosphoribosylformylglycinamidine synthase subunit PurS"/>
    <property type="match status" value="1"/>
</dbReference>
<dbReference type="UniPathway" id="UPA00074">
    <property type="reaction ID" value="UER00128"/>
</dbReference>
<dbReference type="GO" id="GO:0005524">
    <property type="term" value="F:ATP binding"/>
    <property type="evidence" value="ECO:0007669"/>
    <property type="project" value="UniProtKB-UniRule"/>
</dbReference>
<accession>Q8TPE9</accession>
<comment type="catalytic activity">
    <reaction evidence="6">
        <text>N(2)-formyl-N(1)-(5-phospho-beta-D-ribosyl)glycinamide + L-glutamine + ATP + H2O = 2-formamido-N(1)-(5-O-phospho-beta-D-ribosyl)acetamidine + L-glutamate + ADP + phosphate + H(+)</text>
        <dbReference type="Rhea" id="RHEA:17129"/>
        <dbReference type="ChEBI" id="CHEBI:15377"/>
        <dbReference type="ChEBI" id="CHEBI:15378"/>
        <dbReference type="ChEBI" id="CHEBI:29985"/>
        <dbReference type="ChEBI" id="CHEBI:30616"/>
        <dbReference type="ChEBI" id="CHEBI:43474"/>
        <dbReference type="ChEBI" id="CHEBI:58359"/>
        <dbReference type="ChEBI" id="CHEBI:147286"/>
        <dbReference type="ChEBI" id="CHEBI:147287"/>
        <dbReference type="ChEBI" id="CHEBI:456216"/>
        <dbReference type="EC" id="6.3.5.3"/>
    </reaction>
</comment>
<comment type="subunit">
    <text evidence="6">Part of the FGAM synthase complex composed of 1 PurL, 1 PurQ and 2 PurS subunits.</text>
</comment>
<keyword evidence="3 6" id="KW-0547">Nucleotide-binding</keyword>
<dbReference type="EC" id="6.3.5.3" evidence="6"/>
<sequence>MRLTKMQYQATVTIEQKAGMLDPEGTTAKRALGHLGYAVESVKTAKLYEIVLEAESAEVAEQKVDEMCQKLIANPIIHNYTIKLKELN</sequence>
<dbReference type="InParanoid" id="Q8TPE9"/>
<keyword evidence="1 6" id="KW-0963">Cytoplasm</keyword>
<dbReference type="Gene3D" id="3.30.1280.10">
    <property type="entry name" value="Phosphoribosylformylglycinamidine synthase subunit PurS"/>
    <property type="match status" value="1"/>
</dbReference>
<keyword evidence="5 6" id="KW-0067">ATP-binding</keyword>
<evidence type="ECO:0000256" key="5">
    <source>
        <dbReference type="ARBA" id="ARBA00022840"/>
    </source>
</evidence>
<keyword evidence="8" id="KW-1185">Reference proteome</keyword>
<dbReference type="KEGG" id="mac:MA_1964"/>
<dbReference type="GO" id="GO:0004642">
    <property type="term" value="F:phosphoribosylformylglycinamidine synthase activity"/>
    <property type="evidence" value="ECO:0007669"/>
    <property type="project" value="UniProtKB-UniRule"/>
</dbReference>
<dbReference type="Pfam" id="PF02700">
    <property type="entry name" value="PurS"/>
    <property type="match status" value="1"/>
</dbReference>
<dbReference type="PANTHER" id="PTHR34696:SF1">
    <property type="entry name" value="PHOSPHORIBOSYLFORMYLGLYCINAMIDINE SYNTHASE SUBUNIT PURS"/>
    <property type="match status" value="1"/>
</dbReference>
<keyword evidence="2 6" id="KW-0436">Ligase</keyword>
<comment type="subcellular location">
    <subcellularLocation>
        <location evidence="6">Cytoplasm</location>
    </subcellularLocation>
</comment>
<reference evidence="7 8" key="1">
    <citation type="journal article" date="2002" name="Genome Res.">
        <title>The genome of Methanosarcina acetivorans reveals extensive metabolic and physiological diversity.</title>
        <authorList>
            <person name="Galagan J.E."/>
            <person name="Nusbaum C."/>
            <person name="Roy A."/>
            <person name="Endrizzi M.G."/>
            <person name="Macdonald P."/>
            <person name="FitzHugh W."/>
            <person name="Calvo S."/>
            <person name="Engels R."/>
            <person name="Smirnov S."/>
            <person name="Atnoor D."/>
            <person name="Brown A."/>
            <person name="Allen N."/>
            <person name="Naylor J."/>
            <person name="Stange-Thomann N."/>
            <person name="DeArellano K."/>
            <person name="Johnson R."/>
            <person name="Linton L."/>
            <person name="McEwan P."/>
            <person name="McKernan K."/>
            <person name="Talamas J."/>
            <person name="Tirrell A."/>
            <person name="Ye W."/>
            <person name="Zimmer A."/>
            <person name="Barber R.D."/>
            <person name="Cann I."/>
            <person name="Graham D.E."/>
            <person name="Grahame D.A."/>
            <person name="Guss A."/>
            <person name="Hedderich R."/>
            <person name="Ingram-Smith C."/>
            <person name="Kuettner C.H."/>
            <person name="Krzycki J.A."/>
            <person name="Leigh J.A."/>
            <person name="Li W."/>
            <person name="Liu J."/>
            <person name="Mukhopadhyay B."/>
            <person name="Reeve J.N."/>
            <person name="Smith K."/>
            <person name="Springer T.A."/>
            <person name="Umayam L.A."/>
            <person name="White O."/>
            <person name="White R.H."/>
            <person name="de Macario E.C."/>
            <person name="Ferry J.G."/>
            <person name="Jarrell K.F."/>
            <person name="Jing H."/>
            <person name="Macario A.J.L."/>
            <person name="Paulsen I."/>
            <person name="Pritchett M."/>
            <person name="Sowers K.R."/>
            <person name="Swanson R.V."/>
            <person name="Zinder S.H."/>
            <person name="Lander E."/>
            <person name="Metcalf W.W."/>
            <person name="Birren B."/>
        </authorList>
    </citation>
    <scope>NUCLEOTIDE SEQUENCE [LARGE SCALE GENOMIC DNA]</scope>
    <source>
        <strain evidence="8">ATCC 35395 / DSM 2834 / JCM 12185 / C2A</strain>
    </source>
</reference>
<dbReference type="GO" id="GO:0006189">
    <property type="term" value="P:'de novo' IMP biosynthetic process"/>
    <property type="evidence" value="ECO:0007669"/>
    <property type="project" value="UniProtKB-UniRule"/>
</dbReference>
<dbReference type="EnsemblBacteria" id="AAM05367">
    <property type="protein sequence ID" value="AAM05367"/>
    <property type="gene ID" value="MA_1964"/>
</dbReference>
<dbReference type="PANTHER" id="PTHR34696">
    <property type="entry name" value="PHOSPHORIBOSYLFORMYLGLYCINAMIDINE SYNTHASE SUBUNIT PURS"/>
    <property type="match status" value="1"/>
</dbReference>
<dbReference type="STRING" id="188937.MA_1964"/>
<dbReference type="Proteomes" id="UP000002487">
    <property type="component" value="Chromosome"/>
</dbReference>
<evidence type="ECO:0000313" key="8">
    <source>
        <dbReference type="Proteomes" id="UP000002487"/>
    </source>
</evidence>
<dbReference type="InterPro" id="IPR036604">
    <property type="entry name" value="PurS-like_sf"/>
</dbReference>
<organism evidence="7 8">
    <name type="scientific">Methanosarcina acetivorans (strain ATCC 35395 / DSM 2834 / JCM 12185 / C2A)</name>
    <dbReference type="NCBI Taxonomy" id="188937"/>
    <lineage>
        <taxon>Archaea</taxon>
        <taxon>Methanobacteriati</taxon>
        <taxon>Methanobacteriota</taxon>
        <taxon>Stenosarchaea group</taxon>
        <taxon>Methanomicrobia</taxon>
        <taxon>Methanosarcinales</taxon>
        <taxon>Methanosarcinaceae</taxon>
        <taxon>Methanosarcina</taxon>
    </lineage>
</organism>
<keyword evidence="4 6" id="KW-0658">Purine biosynthesis</keyword>
<dbReference type="InterPro" id="IPR003850">
    <property type="entry name" value="PurS"/>
</dbReference>
<dbReference type="EMBL" id="AE010299">
    <property type="protein sequence ID" value="AAM05367.1"/>
    <property type="molecule type" value="Genomic_DNA"/>
</dbReference>
<proteinExistence type="inferred from homology"/>
<evidence type="ECO:0000256" key="3">
    <source>
        <dbReference type="ARBA" id="ARBA00022741"/>
    </source>
</evidence>
<protein>
    <recommendedName>
        <fullName evidence="6">Phosphoribosylformylglycinamidine synthase subunit PurS</fullName>
        <shortName evidence="6">FGAM synthase</shortName>
        <ecNumber evidence="6">6.3.5.3</ecNumber>
    </recommendedName>
    <alternativeName>
        <fullName evidence="6">Formylglycinamide ribonucleotide amidotransferase subunit III</fullName>
        <shortName evidence="6">FGAR amidotransferase III</shortName>
        <shortName evidence="6">FGAR-AT III</shortName>
    </alternativeName>
    <alternativeName>
        <fullName evidence="6">Phosphoribosylformylglycinamidine synthase subunit III</fullName>
    </alternativeName>
</protein>
<evidence type="ECO:0000256" key="1">
    <source>
        <dbReference type="ARBA" id="ARBA00022490"/>
    </source>
</evidence>
<name>Q8TPE9_METAC</name>
<gene>
    <name evidence="6" type="primary">purS</name>
    <name evidence="7" type="ordered locus">MA_1964</name>
</gene>
<dbReference type="HAMAP" id="MF_01926">
    <property type="entry name" value="PurS"/>
    <property type="match status" value="1"/>
</dbReference>
<dbReference type="FunCoup" id="Q8TPE9">
    <property type="interactions" value="7"/>
</dbReference>
<dbReference type="HOGENOM" id="CLU_164833_0_0_2"/>
<comment type="function">
    <text evidence="6">Part of the phosphoribosylformylglycinamidine synthase complex involved in the purines biosynthetic pathway. Catalyzes the ATP-dependent conversion of formylglycinamide ribonucleotide (FGAR) and glutamine to yield formylglycinamidine ribonucleotide (FGAM) and glutamate. The FGAM synthase complex is composed of three subunits. PurQ produces an ammonia molecule by converting glutamine to glutamate. PurL transfers the ammonia molecule to FGAR to form FGAM in an ATP-dependent manner. PurS interacts with PurQ and PurL and is thought to assist in the transfer of the ammonia molecule from PurQ to PurL.</text>
</comment>
<evidence type="ECO:0000313" key="7">
    <source>
        <dbReference type="EMBL" id="AAM05367.1"/>
    </source>
</evidence>
<dbReference type="AlphaFoldDB" id="Q8TPE9"/>
<dbReference type="GO" id="GO:0005737">
    <property type="term" value="C:cytoplasm"/>
    <property type="evidence" value="ECO:0007669"/>
    <property type="project" value="UniProtKB-SubCell"/>
</dbReference>
<dbReference type="PhylomeDB" id="Q8TPE9"/>
<comment type="similarity">
    <text evidence="6">Belongs to the PurS family.</text>
</comment>
<comment type="pathway">
    <text evidence="6">Purine metabolism; IMP biosynthesis via de novo pathway; 5-amino-1-(5-phospho-D-ribosyl)imidazole from N(2)-formyl-N(1)-(5-phospho-D-ribosyl)glycinamide: step 1/2.</text>
</comment>
<dbReference type="NCBIfam" id="NF004630">
    <property type="entry name" value="PRK05974.1"/>
    <property type="match status" value="1"/>
</dbReference>
<evidence type="ECO:0000256" key="6">
    <source>
        <dbReference type="HAMAP-Rule" id="MF_01926"/>
    </source>
</evidence>